<dbReference type="Gene3D" id="3.30.390.10">
    <property type="entry name" value="Enolase-like, N-terminal domain"/>
    <property type="match status" value="1"/>
</dbReference>
<dbReference type="PANTHER" id="PTHR48080">
    <property type="entry name" value="D-GALACTONATE DEHYDRATASE-RELATED"/>
    <property type="match status" value="1"/>
</dbReference>
<dbReference type="EC" id="4.2.1.40" evidence="3"/>
<comment type="caution">
    <text evidence="5">The sequence shown here is derived from an EMBL/GenBank/DDBJ whole genome shotgun (WGS) entry which is preliminary data.</text>
</comment>
<dbReference type="InterPro" id="IPR034593">
    <property type="entry name" value="DgoD-like"/>
</dbReference>
<dbReference type="InterPro" id="IPR029065">
    <property type="entry name" value="Enolase_C-like"/>
</dbReference>
<accession>A0A9D2EHZ2</accession>
<protein>
    <recommendedName>
        <fullName evidence="3">glucarate dehydratase</fullName>
        <ecNumber evidence="3">4.2.1.40</ecNumber>
    </recommendedName>
</protein>
<dbReference type="Pfam" id="PF02746">
    <property type="entry name" value="MR_MLE_N"/>
    <property type="match status" value="1"/>
</dbReference>
<organism evidence="5 6">
    <name type="scientific">Candidatus Ruania gallistercoris</name>
    <dbReference type="NCBI Taxonomy" id="2838746"/>
    <lineage>
        <taxon>Bacteria</taxon>
        <taxon>Bacillati</taxon>
        <taxon>Actinomycetota</taxon>
        <taxon>Actinomycetes</taxon>
        <taxon>Micrococcales</taxon>
        <taxon>Ruaniaceae</taxon>
        <taxon>Ruania</taxon>
    </lineage>
</organism>
<dbReference type="SFLD" id="SFLDG00055">
    <property type="entry name" value="glucarate_dehydratase"/>
    <property type="match status" value="1"/>
</dbReference>
<evidence type="ECO:0000256" key="1">
    <source>
        <dbReference type="ARBA" id="ARBA00001426"/>
    </source>
</evidence>
<dbReference type="SFLD" id="SFLDS00001">
    <property type="entry name" value="Enolase"/>
    <property type="match status" value="1"/>
</dbReference>
<dbReference type="Pfam" id="PF13378">
    <property type="entry name" value="MR_MLE_C"/>
    <property type="match status" value="1"/>
</dbReference>
<feature type="domain" description="Mandelate racemase/muconate lactonizing enzyme C-terminal" evidence="4">
    <location>
        <begin position="142"/>
        <end position="238"/>
    </location>
</feature>
<dbReference type="InterPro" id="IPR013341">
    <property type="entry name" value="Mandelate_racemase_N_dom"/>
</dbReference>
<dbReference type="SUPFAM" id="SSF54826">
    <property type="entry name" value="Enolase N-terminal domain-like"/>
    <property type="match status" value="1"/>
</dbReference>
<dbReference type="Proteomes" id="UP000824037">
    <property type="component" value="Unassembled WGS sequence"/>
</dbReference>
<reference evidence="5" key="2">
    <citation type="submission" date="2021-04" db="EMBL/GenBank/DDBJ databases">
        <authorList>
            <person name="Gilroy R."/>
        </authorList>
    </citation>
    <scope>NUCLEOTIDE SEQUENCE</scope>
    <source>
        <strain evidence="5">ChiGjej4B4-7305</strain>
    </source>
</reference>
<evidence type="ECO:0000313" key="6">
    <source>
        <dbReference type="Proteomes" id="UP000824037"/>
    </source>
</evidence>
<dbReference type="PANTHER" id="PTHR48080:SF4">
    <property type="entry name" value="GLUCARATE DEHYDRATASE"/>
    <property type="match status" value="1"/>
</dbReference>
<dbReference type="GO" id="GO:0008872">
    <property type="term" value="F:glucarate dehydratase activity"/>
    <property type="evidence" value="ECO:0007669"/>
    <property type="project" value="UniProtKB-EC"/>
</dbReference>
<gene>
    <name evidence="5" type="ORF">H9815_20015</name>
</gene>
<dbReference type="EMBL" id="DXBY01000339">
    <property type="protein sequence ID" value="HIZ38068.1"/>
    <property type="molecule type" value="Genomic_DNA"/>
</dbReference>
<dbReference type="InterPro" id="IPR013342">
    <property type="entry name" value="Mandelate_racemase_C"/>
</dbReference>
<evidence type="ECO:0000256" key="3">
    <source>
        <dbReference type="ARBA" id="ARBA00011973"/>
    </source>
</evidence>
<evidence type="ECO:0000313" key="5">
    <source>
        <dbReference type="EMBL" id="HIZ38068.1"/>
    </source>
</evidence>
<evidence type="ECO:0000259" key="4">
    <source>
        <dbReference type="SMART" id="SM00922"/>
    </source>
</evidence>
<dbReference type="SMART" id="SM00922">
    <property type="entry name" value="MR_MLE"/>
    <property type="match status" value="1"/>
</dbReference>
<dbReference type="InterPro" id="IPR036849">
    <property type="entry name" value="Enolase-like_C_sf"/>
</dbReference>
<comment type="catalytic activity">
    <reaction evidence="1">
        <text>D-glucarate = 5-dehydro-4-deoxy-D-glucarate + H2O</text>
        <dbReference type="Rhea" id="RHEA:14573"/>
        <dbReference type="ChEBI" id="CHEBI:15377"/>
        <dbReference type="ChEBI" id="CHEBI:30612"/>
        <dbReference type="ChEBI" id="CHEBI:42819"/>
        <dbReference type="EC" id="4.2.1.40"/>
    </reaction>
</comment>
<name>A0A9D2EHZ2_9MICO</name>
<proteinExistence type="predicted"/>
<evidence type="ECO:0000256" key="2">
    <source>
        <dbReference type="ARBA" id="ARBA00005183"/>
    </source>
</evidence>
<comment type="pathway">
    <text evidence="2">Carbohydrate acid metabolism; D-glucarate degradation; 2,5-dioxopentanoate from D-glucarate: step 1/2.</text>
</comment>
<dbReference type="Gene3D" id="3.20.20.120">
    <property type="entry name" value="Enolase-like C-terminal domain"/>
    <property type="match status" value="1"/>
</dbReference>
<dbReference type="SUPFAM" id="SSF51604">
    <property type="entry name" value="Enolase C-terminal domain-like"/>
    <property type="match status" value="1"/>
</dbReference>
<reference evidence="5" key="1">
    <citation type="journal article" date="2021" name="PeerJ">
        <title>Extensive microbial diversity within the chicken gut microbiome revealed by metagenomics and culture.</title>
        <authorList>
            <person name="Gilroy R."/>
            <person name="Ravi A."/>
            <person name="Getino M."/>
            <person name="Pursley I."/>
            <person name="Horton D.L."/>
            <person name="Alikhan N.F."/>
            <person name="Baker D."/>
            <person name="Gharbi K."/>
            <person name="Hall N."/>
            <person name="Watson M."/>
            <person name="Adriaenssens E.M."/>
            <person name="Foster-Nyarko E."/>
            <person name="Jarju S."/>
            <person name="Secka A."/>
            <person name="Antonio M."/>
            <person name="Oren A."/>
            <person name="Chaudhuri R.R."/>
            <person name="La Ragione R."/>
            <person name="Hildebrand F."/>
            <person name="Pallen M.J."/>
        </authorList>
    </citation>
    <scope>NUCLEOTIDE SEQUENCE</scope>
    <source>
        <strain evidence="5">ChiGjej4B4-7305</strain>
    </source>
</reference>
<sequence>MKISRIDAYAVTVPIEAPIRHSYGVHLAFTRTIVELHTDEGIVGLAETAASPEQVMRSGGAAVGLNPFDLEVIRQRVSGRFYWSQDPLVAAAVEIACVDIMGKALGEPAYRILGGKVRDGMTVAAYLFYRYASGGQPDVGTPEEMSDHAQSLVDRFGFDTVKLKGGVLDPEMEVRTIERLRADLPDETNLRFDPNAAWVPATATRYAPRFEAAGLEYYEDPAPGIEGMATVRSRTSLPLATNMCVVDFPQLVPAVRRGAIDVVLSDPWYWGGPTRTRTLAQMCHTLGISMGMHSSIELGIGMAVMAHTGVTIPNLTLAADAHYHHATDDIIAGDMLLPSNGIVAPPEGPGWGVELDPEKVTRYRRLHDEGRYANVYVAADSTAGPDERRPGWRPVMPAW</sequence>
<dbReference type="InterPro" id="IPR029017">
    <property type="entry name" value="Enolase-like_N"/>
</dbReference>
<dbReference type="AlphaFoldDB" id="A0A9D2EHZ2"/>